<comment type="pathway">
    <text evidence="10 11">Cell wall biogenesis; peptidoglycan biosynthesis.</text>
</comment>
<dbReference type="Pfam" id="PF02875">
    <property type="entry name" value="Mur_ligase_C"/>
    <property type="match status" value="1"/>
</dbReference>
<feature type="domain" description="Mur ligase C-terminal" evidence="13">
    <location>
        <begin position="311"/>
        <end position="430"/>
    </location>
</feature>
<dbReference type="GO" id="GO:0047480">
    <property type="term" value="F:UDP-N-acetylmuramoyl-tripeptide-D-alanyl-D-alanine ligase activity"/>
    <property type="evidence" value="ECO:0007669"/>
    <property type="project" value="UniProtKB-EC"/>
</dbReference>
<dbReference type="PANTHER" id="PTHR43024">
    <property type="entry name" value="UDP-N-ACETYLMURAMOYL-TRIPEPTIDE--D-ALANYL-D-ALANINE LIGASE"/>
    <property type="match status" value="1"/>
</dbReference>
<evidence type="ECO:0000313" key="15">
    <source>
        <dbReference type="EMBL" id="MFA9461421.1"/>
    </source>
</evidence>
<keyword evidence="4 10" id="KW-0547">Nucleotide-binding</keyword>
<dbReference type="HAMAP" id="MF_02019">
    <property type="entry name" value="MurF"/>
    <property type="match status" value="1"/>
</dbReference>
<evidence type="ECO:0000256" key="10">
    <source>
        <dbReference type="HAMAP-Rule" id="MF_02019"/>
    </source>
</evidence>
<evidence type="ECO:0000256" key="2">
    <source>
        <dbReference type="ARBA" id="ARBA00022598"/>
    </source>
</evidence>
<keyword evidence="1 10" id="KW-0963">Cytoplasm</keyword>
<dbReference type="InterPro" id="IPR036565">
    <property type="entry name" value="Mur-like_cat_sf"/>
</dbReference>
<keyword evidence="8 10" id="KW-0131">Cell cycle</keyword>
<dbReference type="InterPro" id="IPR035911">
    <property type="entry name" value="MurE/MurF_N"/>
</dbReference>
<gene>
    <name evidence="10 15" type="primary">murF</name>
    <name evidence="15" type="ORF">ACERLL_11345</name>
</gene>
<dbReference type="InterPro" id="IPR000713">
    <property type="entry name" value="Mur_ligase_N"/>
</dbReference>
<dbReference type="EC" id="6.3.2.10" evidence="10 11"/>
<evidence type="ECO:0000256" key="3">
    <source>
        <dbReference type="ARBA" id="ARBA00022618"/>
    </source>
</evidence>
<proteinExistence type="inferred from homology"/>
<comment type="subcellular location">
    <subcellularLocation>
        <location evidence="10 11">Cytoplasm</location>
    </subcellularLocation>
</comment>
<organism evidence="15 16">
    <name type="scientific">Thiohalorhabdus methylotrophus</name>
    <dbReference type="NCBI Taxonomy" id="3242694"/>
    <lineage>
        <taxon>Bacteria</taxon>
        <taxon>Pseudomonadati</taxon>
        <taxon>Pseudomonadota</taxon>
        <taxon>Gammaproteobacteria</taxon>
        <taxon>Thiohalorhabdales</taxon>
        <taxon>Thiohalorhabdaceae</taxon>
        <taxon>Thiohalorhabdus</taxon>
    </lineage>
</organism>
<comment type="function">
    <text evidence="10 11">Involved in cell wall formation. Catalyzes the final step in the synthesis of UDP-N-acetylmuramoyl-pentapeptide, the precursor of murein.</text>
</comment>
<dbReference type="InterPro" id="IPR051046">
    <property type="entry name" value="MurCDEF_CellWall_CoF430Synth"/>
</dbReference>
<keyword evidence="7 10" id="KW-0573">Peptidoglycan synthesis</keyword>
<accession>A0ABV4TZ24</accession>
<dbReference type="Gene3D" id="3.40.1390.10">
    <property type="entry name" value="MurE/MurF, N-terminal domain"/>
    <property type="match status" value="1"/>
</dbReference>
<dbReference type="InterPro" id="IPR004101">
    <property type="entry name" value="Mur_ligase_C"/>
</dbReference>
<evidence type="ECO:0000313" key="16">
    <source>
        <dbReference type="Proteomes" id="UP001575181"/>
    </source>
</evidence>
<comment type="catalytic activity">
    <reaction evidence="10 11">
        <text>D-alanyl-D-alanine + UDP-N-acetyl-alpha-D-muramoyl-L-alanyl-gamma-D-glutamyl-meso-2,6-diaminopimelate + ATP = UDP-N-acetyl-alpha-D-muramoyl-L-alanyl-gamma-D-glutamyl-meso-2,6-diaminopimeloyl-D-alanyl-D-alanine + ADP + phosphate + H(+)</text>
        <dbReference type="Rhea" id="RHEA:28374"/>
        <dbReference type="ChEBI" id="CHEBI:15378"/>
        <dbReference type="ChEBI" id="CHEBI:30616"/>
        <dbReference type="ChEBI" id="CHEBI:43474"/>
        <dbReference type="ChEBI" id="CHEBI:57822"/>
        <dbReference type="ChEBI" id="CHEBI:61386"/>
        <dbReference type="ChEBI" id="CHEBI:83905"/>
        <dbReference type="ChEBI" id="CHEBI:456216"/>
        <dbReference type="EC" id="6.3.2.10"/>
    </reaction>
</comment>
<dbReference type="Proteomes" id="UP001575181">
    <property type="component" value="Unassembled WGS sequence"/>
</dbReference>
<evidence type="ECO:0000256" key="5">
    <source>
        <dbReference type="ARBA" id="ARBA00022840"/>
    </source>
</evidence>
<keyword evidence="5 10" id="KW-0067">ATP-binding</keyword>
<evidence type="ECO:0000259" key="12">
    <source>
        <dbReference type="Pfam" id="PF01225"/>
    </source>
</evidence>
<keyword evidence="16" id="KW-1185">Reference proteome</keyword>
<keyword evidence="6 10" id="KW-0133">Cell shape</keyword>
<dbReference type="SUPFAM" id="SSF63418">
    <property type="entry name" value="MurE/MurF N-terminal domain"/>
    <property type="match status" value="1"/>
</dbReference>
<evidence type="ECO:0000259" key="14">
    <source>
        <dbReference type="Pfam" id="PF08245"/>
    </source>
</evidence>
<keyword evidence="9 10" id="KW-0961">Cell wall biogenesis/degradation</keyword>
<dbReference type="SUPFAM" id="SSF53623">
    <property type="entry name" value="MurD-like peptide ligases, catalytic domain"/>
    <property type="match status" value="1"/>
</dbReference>
<dbReference type="RefSeq" id="WP_373656209.1">
    <property type="nucleotide sequence ID" value="NZ_JBGUAW010000007.1"/>
</dbReference>
<sequence length="445" mass="46060">MMNLDEVAEWTGGRRHGEAEIREVSTDTRTIRPGALFVALRGARFDGHDHLAEADAAGAAAALVEPGVKRPSLPRVEVADTGQGLLDLAAGWRRLTDAEVVAITGSCGKTTVKEMVASILRAAEARTLATPGNHNNTVGLPLTLFGLSRDHRYAVVEVGINRPGEMERLAPVAAPDVAVITNAAAAHLEGLGSLEGVATEKGRLLQGLGPDGVAVLNADSPFVEQWARSAPGAVLRFGMDAPAEVRGAWEAAGSGGRLWLRLPDGEGEVRLPLPGRHNACNALAAAAAASALGIPRASVIRGLEAVVPASGRLHLRAGLGGLTVLDDTYNANPASLAAALDVLAGEAVRTWLVLGDMGELGASGAELHRQAGEQALAVGVNHLLAVGDLAGEAVCAFGGGGRRVAHWEEVADILETEAASGDRVLIKGSRTMRLERLVARLTGEY</sequence>
<evidence type="ECO:0000256" key="1">
    <source>
        <dbReference type="ARBA" id="ARBA00022490"/>
    </source>
</evidence>
<evidence type="ECO:0000256" key="9">
    <source>
        <dbReference type="ARBA" id="ARBA00023316"/>
    </source>
</evidence>
<evidence type="ECO:0000256" key="11">
    <source>
        <dbReference type="RuleBase" id="RU004136"/>
    </source>
</evidence>
<evidence type="ECO:0000259" key="13">
    <source>
        <dbReference type="Pfam" id="PF02875"/>
    </source>
</evidence>
<feature type="binding site" evidence="10">
    <location>
        <begin position="105"/>
        <end position="111"/>
    </location>
    <ligand>
        <name>ATP</name>
        <dbReference type="ChEBI" id="CHEBI:30616"/>
    </ligand>
</feature>
<dbReference type="InterPro" id="IPR036615">
    <property type="entry name" value="Mur_ligase_C_dom_sf"/>
</dbReference>
<dbReference type="Pfam" id="PF08245">
    <property type="entry name" value="Mur_ligase_M"/>
    <property type="match status" value="1"/>
</dbReference>
<dbReference type="PANTHER" id="PTHR43024:SF1">
    <property type="entry name" value="UDP-N-ACETYLMURAMOYL-TRIPEPTIDE--D-ALANYL-D-ALANINE LIGASE"/>
    <property type="match status" value="1"/>
</dbReference>
<keyword evidence="3 10" id="KW-0132">Cell division</keyword>
<dbReference type="Gene3D" id="3.90.190.20">
    <property type="entry name" value="Mur ligase, C-terminal domain"/>
    <property type="match status" value="1"/>
</dbReference>
<evidence type="ECO:0000256" key="4">
    <source>
        <dbReference type="ARBA" id="ARBA00022741"/>
    </source>
</evidence>
<reference evidence="15 16" key="1">
    <citation type="submission" date="2024-08" db="EMBL/GenBank/DDBJ databases">
        <title>Whole-genome sequencing of halo(alkali)philic microorganisms from hypersaline lakes.</title>
        <authorList>
            <person name="Sorokin D.Y."/>
            <person name="Merkel A.Y."/>
            <person name="Messina E."/>
            <person name="Yakimov M."/>
        </authorList>
    </citation>
    <scope>NUCLEOTIDE SEQUENCE [LARGE SCALE GENOMIC DNA]</scope>
    <source>
        <strain evidence="15 16">Cl-TMA</strain>
    </source>
</reference>
<dbReference type="EMBL" id="JBGUAW010000007">
    <property type="protein sequence ID" value="MFA9461421.1"/>
    <property type="molecule type" value="Genomic_DNA"/>
</dbReference>
<evidence type="ECO:0000256" key="8">
    <source>
        <dbReference type="ARBA" id="ARBA00023306"/>
    </source>
</evidence>
<dbReference type="NCBIfam" id="TIGR01143">
    <property type="entry name" value="murF"/>
    <property type="match status" value="1"/>
</dbReference>
<keyword evidence="2 10" id="KW-0436">Ligase</keyword>
<evidence type="ECO:0000256" key="6">
    <source>
        <dbReference type="ARBA" id="ARBA00022960"/>
    </source>
</evidence>
<comment type="caution">
    <text evidence="15">The sequence shown here is derived from an EMBL/GenBank/DDBJ whole genome shotgun (WGS) entry which is preliminary data.</text>
</comment>
<feature type="domain" description="Mur ligase N-terminal catalytic" evidence="12">
    <location>
        <begin position="20"/>
        <end position="67"/>
    </location>
</feature>
<dbReference type="Gene3D" id="3.40.1190.10">
    <property type="entry name" value="Mur-like, catalytic domain"/>
    <property type="match status" value="1"/>
</dbReference>
<dbReference type="Pfam" id="PF01225">
    <property type="entry name" value="Mur_ligase"/>
    <property type="match status" value="1"/>
</dbReference>
<dbReference type="SUPFAM" id="SSF53244">
    <property type="entry name" value="MurD-like peptide ligases, peptide-binding domain"/>
    <property type="match status" value="1"/>
</dbReference>
<protein>
    <recommendedName>
        <fullName evidence="10 11">UDP-N-acetylmuramoyl-tripeptide--D-alanyl-D-alanine ligase</fullName>
        <ecNumber evidence="10 11">6.3.2.10</ecNumber>
    </recommendedName>
    <alternativeName>
        <fullName evidence="10">D-alanyl-D-alanine-adding enzyme</fullName>
    </alternativeName>
</protein>
<comment type="similarity">
    <text evidence="10">Belongs to the MurCDEF family. MurF subfamily.</text>
</comment>
<evidence type="ECO:0000256" key="7">
    <source>
        <dbReference type="ARBA" id="ARBA00022984"/>
    </source>
</evidence>
<dbReference type="InterPro" id="IPR005863">
    <property type="entry name" value="UDP-N-AcMur_synth"/>
</dbReference>
<dbReference type="InterPro" id="IPR013221">
    <property type="entry name" value="Mur_ligase_cen"/>
</dbReference>
<feature type="domain" description="Mur ligase central" evidence="14">
    <location>
        <begin position="103"/>
        <end position="289"/>
    </location>
</feature>
<name>A0ABV4TZ24_9GAMM</name>